<evidence type="ECO:0000313" key="3">
    <source>
        <dbReference type="Proteomes" id="UP000179807"/>
    </source>
</evidence>
<proteinExistence type="predicted"/>
<name>A0A1J4KPX5_9EUKA</name>
<feature type="coiled-coil region" evidence="1">
    <location>
        <begin position="317"/>
        <end position="589"/>
    </location>
</feature>
<protein>
    <submittedName>
        <fullName evidence="2">Uncharacterized protein</fullName>
    </submittedName>
</protein>
<dbReference type="GeneID" id="94833752"/>
<organism evidence="2 3">
    <name type="scientific">Tritrichomonas foetus</name>
    <dbReference type="NCBI Taxonomy" id="1144522"/>
    <lineage>
        <taxon>Eukaryota</taxon>
        <taxon>Metamonada</taxon>
        <taxon>Parabasalia</taxon>
        <taxon>Tritrichomonadida</taxon>
        <taxon>Tritrichomonadidae</taxon>
        <taxon>Tritrichomonas</taxon>
    </lineage>
</organism>
<dbReference type="RefSeq" id="XP_068366479.1">
    <property type="nucleotide sequence ID" value="XM_068499048.1"/>
</dbReference>
<feature type="coiled-coil region" evidence="1">
    <location>
        <begin position="663"/>
        <end position="701"/>
    </location>
</feature>
<gene>
    <name evidence="2" type="ORF">TRFO_16548</name>
</gene>
<feature type="coiled-coil region" evidence="1">
    <location>
        <begin position="39"/>
        <end position="254"/>
    </location>
</feature>
<dbReference type="Proteomes" id="UP000179807">
    <property type="component" value="Unassembled WGS sequence"/>
</dbReference>
<reference evidence="2" key="1">
    <citation type="submission" date="2016-10" db="EMBL/GenBank/DDBJ databases">
        <authorList>
            <person name="Benchimol M."/>
            <person name="Almeida L.G."/>
            <person name="Vasconcelos A.T."/>
            <person name="Perreira-Neves A."/>
            <person name="Rosa I.A."/>
            <person name="Tasca T."/>
            <person name="Bogo M.R."/>
            <person name="de Souza W."/>
        </authorList>
    </citation>
    <scope>NUCLEOTIDE SEQUENCE [LARGE SCALE GENOMIC DNA]</scope>
    <source>
        <strain evidence="2">K</strain>
    </source>
</reference>
<keyword evidence="3" id="KW-1185">Reference proteome</keyword>
<keyword evidence="1" id="KW-0175">Coiled coil</keyword>
<dbReference type="AlphaFoldDB" id="A0A1J4KPX5"/>
<evidence type="ECO:0000313" key="2">
    <source>
        <dbReference type="EMBL" id="OHT13343.1"/>
    </source>
</evidence>
<evidence type="ECO:0000256" key="1">
    <source>
        <dbReference type="SAM" id="Coils"/>
    </source>
</evidence>
<accession>A0A1J4KPX5</accession>
<comment type="caution">
    <text evidence="2">The sequence shown here is derived from an EMBL/GenBank/DDBJ whole genome shotgun (WGS) entry which is preliminary data.</text>
</comment>
<dbReference type="VEuPathDB" id="TrichDB:TRFO_16548"/>
<sequence length="720" mass="84618">MSDTALSGKIDSLKKLIEEQFESATDQLNDQLFSSSYENDQLRTKLTNSSKKVESLEKEISKLKKAKSDLDLEDEINEMKLEKDGLLLEIDHLKAENEELKQKFQSVHSSEIQGEVLIEWRDKFFKLQKENTSLLNQIEEIKKENENLKSEHEIMTKKMETVDDLTEKLTLKTKETDDLNKKVKELNHQIREDQKIINENEQNKQKIQKLKEKIASQETQIQDYSNKLENFEEIKKLNEILQLENNEVARFKLQCLEMEKMLANHEDTILENVKVKDENKKLLQQSLGFQERLKASLEQSDMLIKTLTDYRSKMETITDLECDNMKLTSTVEKLQQELEEKDQVFESLQLKIKEKLKGLVDENQQLKQTLNEQNEIHELNQKKIKILSEINSESGGKLIIEKDTELELLKKELNSIKKENQTLETICRVSAEQIFEFQNTIEVIKSNVNLLTNENTNIRNECLKMNEELQIKETEIEELQTKIKYLEEINNEDDFIEDDEVETLKKEKIELQSKINLVEMADIISMKSRIQTLTDQLAAAQLENKALIRDMTKKYGQKNPNIVKIVYSNTNEEEEQKELENVLEETVINEMEVDADESFVDVEVTTPLFQIEKKDLADIRSEFVRYLEEAGQIDDVMKVIKNEDDKYIRMILNEIKRPDKNEIKYLQEQNNELEQKNVQIIAELQELHQTTLEQSKELESLKHDSNMYQKHLDNLAHLLK</sequence>
<dbReference type="EMBL" id="MLAK01000543">
    <property type="protein sequence ID" value="OHT13343.1"/>
    <property type="molecule type" value="Genomic_DNA"/>
</dbReference>